<protein>
    <submittedName>
        <fullName evidence="1">Transcription factor</fullName>
    </submittedName>
</protein>
<proteinExistence type="predicted"/>
<sequence>ALKCRQRKKQRLMELQGRVEWLTDVNERLKTEAMRLREEALYIRSLLQAHQNCSITQVNQAAGLRPVPVLPPMQKLCWIQIYRQLRKRYHNRQLVIPGTLRTTTIITSISINSNSLRHSH</sequence>
<evidence type="ECO:0000313" key="1">
    <source>
        <dbReference type="EMBL" id="KAJ1678947.1"/>
    </source>
</evidence>
<feature type="non-terminal residue" evidence="1">
    <location>
        <position position="1"/>
    </location>
</feature>
<organism evidence="1 2">
    <name type="scientific">Spiromyces aspiralis</name>
    <dbReference type="NCBI Taxonomy" id="68401"/>
    <lineage>
        <taxon>Eukaryota</taxon>
        <taxon>Fungi</taxon>
        <taxon>Fungi incertae sedis</taxon>
        <taxon>Zoopagomycota</taxon>
        <taxon>Kickxellomycotina</taxon>
        <taxon>Kickxellomycetes</taxon>
        <taxon>Kickxellales</taxon>
        <taxon>Kickxellaceae</taxon>
        <taxon>Spiromyces</taxon>
    </lineage>
</organism>
<reference evidence="1" key="1">
    <citation type="submission" date="2022-06" db="EMBL/GenBank/DDBJ databases">
        <title>Phylogenomic reconstructions and comparative analyses of Kickxellomycotina fungi.</title>
        <authorList>
            <person name="Reynolds N.K."/>
            <person name="Stajich J.E."/>
            <person name="Barry K."/>
            <person name="Grigoriev I.V."/>
            <person name="Crous P."/>
            <person name="Smith M.E."/>
        </authorList>
    </citation>
    <scope>NUCLEOTIDE SEQUENCE</scope>
    <source>
        <strain evidence="1">RSA 2271</strain>
    </source>
</reference>
<gene>
    <name evidence="1" type="primary">SKO1</name>
    <name evidence="1" type="ORF">EV182_003029</name>
</gene>
<dbReference type="Proteomes" id="UP001145114">
    <property type="component" value="Unassembled WGS sequence"/>
</dbReference>
<evidence type="ECO:0000313" key="2">
    <source>
        <dbReference type="Proteomes" id="UP001145114"/>
    </source>
</evidence>
<dbReference type="EMBL" id="JAMZIH010000719">
    <property type="protein sequence ID" value="KAJ1678947.1"/>
    <property type="molecule type" value="Genomic_DNA"/>
</dbReference>
<comment type="caution">
    <text evidence="1">The sequence shown here is derived from an EMBL/GenBank/DDBJ whole genome shotgun (WGS) entry which is preliminary data.</text>
</comment>
<accession>A0ACC1HRU2</accession>
<name>A0ACC1HRU2_9FUNG</name>
<keyword evidence="2" id="KW-1185">Reference proteome</keyword>